<feature type="region of interest" description="Disordered" evidence="1">
    <location>
        <begin position="2033"/>
        <end position="2060"/>
    </location>
</feature>
<feature type="compositionally biased region" description="Acidic residues" evidence="1">
    <location>
        <begin position="2219"/>
        <end position="2229"/>
    </location>
</feature>
<name>A0ABM5JN09_DIAVI</name>
<accession>A0ABM5JN09</accession>
<protein>
    <submittedName>
        <fullName evidence="3">Uncharacterized protein</fullName>
    </submittedName>
</protein>
<evidence type="ECO:0000256" key="2">
    <source>
        <dbReference type="SAM" id="SignalP"/>
    </source>
</evidence>
<feature type="compositionally biased region" description="Low complexity" evidence="1">
    <location>
        <begin position="614"/>
        <end position="629"/>
    </location>
</feature>
<dbReference type="RefSeq" id="XP_050499327.1">
    <property type="nucleotide sequence ID" value="XM_050643370.1"/>
</dbReference>
<feature type="region of interest" description="Disordered" evidence="1">
    <location>
        <begin position="2217"/>
        <end position="2240"/>
    </location>
</feature>
<feature type="compositionally biased region" description="Low complexity" evidence="1">
    <location>
        <begin position="757"/>
        <end position="773"/>
    </location>
</feature>
<feature type="chain" id="PRO_5046098715" evidence="2">
    <location>
        <begin position="17"/>
        <end position="2331"/>
    </location>
</feature>
<feature type="compositionally biased region" description="Low complexity" evidence="1">
    <location>
        <begin position="687"/>
        <end position="703"/>
    </location>
</feature>
<dbReference type="GeneID" id="114333353"/>
<keyword evidence="4" id="KW-1185">Reference proteome</keyword>
<proteinExistence type="predicted"/>
<feature type="region of interest" description="Disordered" evidence="1">
    <location>
        <begin position="604"/>
        <end position="815"/>
    </location>
</feature>
<dbReference type="Proteomes" id="UP001652700">
    <property type="component" value="Unplaced"/>
</dbReference>
<evidence type="ECO:0000313" key="3">
    <source>
        <dbReference type="EnsemblMetazoa" id="XP_050499327.1"/>
    </source>
</evidence>
<feature type="compositionally biased region" description="Low complexity" evidence="1">
    <location>
        <begin position="1699"/>
        <end position="1720"/>
    </location>
</feature>
<feature type="compositionally biased region" description="Low complexity" evidence="1">
    <location>
        <begin position="881"/>
        <end position="894"/>
    </location>
</feature>
<feature type="compositionally biased region" description="Low complexity" evidence="1">
    <location>
        <begin position="722"/>
        <end position="738"/>
    </location>
</feature>
<feature type="compositionally biased region" description="Basic and acidic residues" evidence="1">
    <location>
        <begin position="2111"/>
        <end position="2120"/>
    </location>
</feature>
<sequence>MKVPFLFITVLGCSLASPNGYYHQEYNYKTSQSSYKNNELQHKTDDQGYYKKDGDLENRYKPIEDSNSEHSEYINPKLQNGQYGLDTNSYGHMRADGTYGYGNQNSMGVEGLARNDRIYGSQAGYSAGYGSSNSHSYSTNSNLRMLTSRLQQELERDLQEAVRQNSAYSQSRIDMTELERELRRNLTERLNNELNLKYGQQIVRSGMSYSMSGGRLQPTANYDNQELVDLKSQIENTLLNQLRTQYSQYSQQSSYGSSNSYQHNGGAYVYPVTQRPVYYTTTYRPIYPTLTSGGYVDTHNQQYNTVKTRYTPIANPESLTSIASRVQSQLDANLNNVLDETRRTHFSSSQQYSLTNPDALLERLRNELRNNITYQLDDMISKNYGSQTQKDGYLYSVGSNGAISTDYNYGLRDMENLKEQIQRNLINKLERDFESSRKSWSSSSSYSSQSSYGNTYGSAQPAYYQPGVKAGYNSGSEYNSASRYNSASGYNTANQHNSASGYNSGGTTYSSGNMAELQRQLQADLSRQLNQALNQESHSSYSYTPQNYQSSLQDLSDQLNRNLTKHLQEYSASGSYAAYGNFDRSQMADLRAKLEESLMNQLRQGLQQSMQTHSSYSSSSSSSSSSSNSAGYRPAANYQMGGYSSDGTCCQGDNRRYKRSPQQQTQPQDIGWKPQGSQVPPPPKPAPAKSRSQRSPQQQTQPQDIGWKPQGSQVPPPPKPAPAKSRSQRSPQQQTQPQDIGWKPQGSQVPPPPKPAPAKSRSQRSPQQQTQPQDIGWKPQGSQVPPPPKHAPAKSRSKREFGFGDGFLKMKTNLEQTQKDLKANFEQGHKDFTKKAEEVGEGIADIGHKVFNWKPWGNNGHPGRHDNGRRPWNRGQGNRYQQQIEDQEQIGQQQEPDEDLGQRQEQGSRYSKITKITHVGQHVEDLGQEQVEDLGQQVELGQNQIDLGQQLEDNDDFSQHQIQRNKYRVSKIIRGQSHSQIGQQTEDLGQQTEDLGQQLEDGENLGHQRTRYSKITKITHIGQNAEDLGQEQVDLGQQVELGQNQIDLGQQLEDNNDFSQHQIQRNKYRVSKIIRGHSQSQIGQQTEDLGQQTEDLGQQLEDGENLGRQRTRYSKITKITHVGQHAENLGQQQVEDLGQQVELGQNQIDLGQQLEDNDDFSQHQVRRNKYRVSKIIRGQSQSQIGQQTEDLGQQQVEDFGQQQVELGQSQIDLGQQLEDTDFGQQLEDGEDLGHQGTRYSKITRVTKIIRGKTHSKVDQQSENLGQQQVEDLGQLVDTDENLGQHQIHGTGYSKITKIIRGGTSFVDGQQVEDLGQKVEDQQQQQVEDVEDLGQHQIHGTGYSKITKIIRGGTSFVDGQQVEDLGQKVEDQQQQQVEDVEDTTDIGQKIEHVLHKVTGGKLHLKPLDQGQQVEDLSQQQQIDLDQQQVEHLDFGQKVENVLSKVTGGKLHLKPLDQGQQVEDLSQQQQTDLDQQQVEHLDFGQKVENVLHQVTGGKVHLKPLNQGQQVEDLSQQQQTDLDQQQIEHLDFGQKVENVLHQVTGGKLHLKPIDQSQQVEDLSQQQQVDFGQQIEEGGKIHQTNGGKIQQKNLDQNQQTEDLSQQQQIDFGQQIEEETTTIGQEIEETTTVVYQKVENIDQQQQIDFGQQIEETHLDQSKLHLKPLDQSQQQEELGQEQEEVNFTIGPQVEDDFPHGNQGKIQIGGSQDQEQEQDTQQVEQQISGWHDQPRIQQKPLDQSQEPTDTQQVEIFDVNSVKGTDDHLPKDILKKVKFIEDKLSNKLEAAIIGFCGTDRLNVPQMRSELINDVKKNITEEFNKGFSRYYLQNDLGLTDKQIARIQAILLDRLLAKIEEGVERAKKEHETRKTTTIIKTSQEPDDTGIFDDIKPEGSIFQSGHRTIIRNRTVITTHTTSGGASFGITDQGQFISQPKSTQGAENEADSLITALRNLSNSKHKTVVEQEPTDNHVNSYSHTTVYQGGSSIGGYQEQEVQTGHGNNDGFDNQEQEIQTGYGGRGSHHSSIYSNQEQEIQTGYGRNRHRGSGYDNQEQEIQSGYGGHNRHRVSGLDYQEQEIQTGYGNHNNHHTSSYDVQEQEITGYGGHGHISSSHSGYGGRDHISSSHSGYDHHDHNHGYDNHDIEVIHSGSHHTSFDEPLSFNHHDISDSHSLDHHHGGYGHPEYLDIEDPHSHYYTRHEVHVEEVPHHTHSHSYQQEQEIIGQESGYDDQAQEEESIPLPNEQLQSSSQEQQKIEVIRHDHYDDVNAVPSVSVDQEVEEPHHHDVIHIEEVHVDQENSVPPEVYEELPWWKKAASKIRHGAHKVKEGAIKLKEKVVGC</sequence>
<feature type="region of interest" description="Disordered" evidence="1">
    <location>
        <begin position="2101"/>
        <end position="2120"/>
    </location>
</feature>
<feature type="region of interest" description="Disordered" evidence="1">
    <location>
        <begin position="852"/>
        <end position="908"/>
    </location>
</feature>
<reference evidence="3" key="1">
    <citation type="submission" date="2025-05" db="UniProtKB">
        <authorList>
            <consortium name="EnsemblMetazoa"/>
        </authorList>
    </citation>
    <scope>IDENTIFICATION</scope>
</reference>
<feature type="compositionally biased region" description="Polar residues" evidence="1">
    <location>
        <begin position="604"/>
        <end position="613"/>
    </location>
</feature>
<organism evidence="3 4">
    <name type="scientific">Diabrotica virgifera virgifera</name>
    <name type="common">western corn rootworm</name>
    <dbReference type="NCBI Taxonomy" id="50390"/>
    <lineage>
        <taxon>Eukaryota</taxon>
        <taxon>Metazoa</taxon>
        <taxon>Ecdysozoa</taxon>
        <taxon>Arthropoda</taxon>
        <taxon>Hexapoda</taxon>
        <taxon>Insecta</taxon>
        <taxon>Pterygota</taxon>
        <taxon>Neoptera</taxon>
        <taxon>Endopterygota</taxon>
        <taxon>Coleoptera</taxon>
        <taxon>Polyphaga</taxon>
        <taxon>Cucujiformia</taxon>
        <taxon>Chrysomeloidea</taxon>
        <taxon>Chrysomelidae</taxon>
        <taxon>Galerucinae</taxon>
        <taxon>Diabroticina</taxon>
        <taxon>Diabroticites</taxon>
        <taxon>Diabrotica</taxon>
    </lineage>
</organism>
<evidence type="ECO:0000256" key="1">
    <source>
        <dbReference type="SAM" id="MobiDB-lite"/>
    </source>
</evidence>
<feature type="signal peptide" evidence="2">
    <location>
        <begin position="1"/>
        <end position="16"/>
    </location>
</feature>
<feature type="region of interest" description="Disordered" evidence="1">
    <location>
        <begin position="1685"/>
        <end position="1720"/>
    </location>
</feature>
<evidence type="ECO:0000313" key="4">
    <source>
        <dbReference type="Proteomes" id="UP001652700"/>
    </source>
</evidence>
<keyword evidence="2" id="KW-0732">Signal</keyword>
<dbReference type="EnsemblMetazoa" id="XM_050643370.1">
    <property type="protein sequence ID" value="XP_050499327.1"/>
    <property type="gene ID" value="LOC114333353"/>
</dbReference>